<dbReference type="PANTHER" id="PTHR33908">
    <property type="entry name" value="MANNOSYLTRANSFERASE YKCB-RELATED"/>
    <property type="match status" value="1"/>
</dbReference>
<proteinExistence type="predicted"/>
<comment type="caution">
    <text evidence="10">The sequence shown here is derived from an EMBL/GenBank/DDBJ whole genome shotgun (WGS) entry which is preliminary data.</text>
</comment>
<dbReference type="GO" id="GO:0005886">
    <property type="term" value="C:plasma membrane"/>
    <property type="evidence" value="ECO:0007669"/>
    <property type="project" value="UniProtKB-SubCell"/>
</dbReference>
<keyword evidence="3" id="KW-0328">Glycosyltransferase</keyword>
<feature type="transmembrane region" description="Helical" evidence="8">
    <location>
        <begin position="126"/>
        <end position="145"/>
    </location>
</feature>
<dbReference type="RefSeq" id="WP_147544458.1">
    <property type="nucleotide sequence ID" value="NZ_SAYD01000005.1"/>
</dbReference>
<protein>
    <submittedName>
        <fullName evidence="10">Glycosyltransferase family 39 protein</fullName>
    </submittedName>
</protein>
<evidence type="ECO:0000256" key="3">
    <source>
        <dbReference type="ARBA" id="ARBA00022676"/>
    </source>
</evidence>
<evidence type="ECO:0000313" key="10">
    <source>
        <dbReference type="EMBL" id="TXJ41166.1"/>
    </source>
</evidence>
<evidence type="ECO:0000256" key="6">
    <source>
        <dbReference type="ARBA" id="ARBA00022989"/>
    </source>
</evidence>
<dbReference type="Pfam" id="PF13231">
    <property type="entry name" value="PMT_2"/>
    <property type="match status" value="1"/>
</dbReference>
<accession>A0A5C8FXW2</accession>
<dbReference type="GO" id="GO:0009103">
    <property type="term" value="P:lipopolysaccharide biosynthetic process"/>
    <property type="evidence" value="ECO:0007669"/>
    <property type="project" value="UniProtKB-ARBA"/>
</dbReference>
<evidence type="ECO:0000256" key="4">
    <source>
        <dbReference type="ARBA" id="ARBA00022679"/>
    </source>
</evidence>
<feature type="transmembrane region" description="Helical" evidence="8">
    <location>
        <begin position="175"/>
        <end position="205"/>
    </location>
</feature>
<feature type="transmembrane region" description="Helical" evidence="8">
    <location>
        <begin position="353"/>
        <end position="374"/>
    </location>
</feature>
<evidence type="ECO:0000256" key="7">
    <source>
        <dbReference type="ARBA" id="ARBA00023136"/>
    </source>
</evidence>
<sequence>MKNKKLFFNILFKSIYLEISNKLKTIIKNKIFLISFIFIIFVYIAKIILISFTALIDDEAYYVLWTNHLPFGFFDHGAGIAYFLKLSLTIFGYNGFGVRIGSVIFSILVSVFLYKFIRNERDENSAIISVILFNIIPFFSGLSLIVTIDTPMFYFIIFSIMAYYKSIFYDKKYFYLSGALIGFSILSKINSVFIIFSILVFILFSSKRKEIFLSIEFYLSFLIIIIFCLPFIVYIIDTNFAPVIYIIKRLGKSGSINGTLDFWGAQIGLFSPLFFVLFVYLIIKTAVKYIKKETSEKDFYFAFISLIPFLYILQKSFKNKLEANWALFMYAGGLFLVSFFISQNWYKRYIRNLFFGNIIFCMTAISIIILQYFIPIIPVKGDPTDRYFNYNAIRYDIKDYYKNSMNEDIRIFSLNYQIPSMINFYVKPEKEAVCLNWDTYHPTSFDFWYNDSNFIGNDFYYISTSENTDLISQYFEECEYITNFQSKRKTLNGKIRLLDNYHIFLCKNYKGRGINKNRRFKYINSFLYLY</sequence>
<dbReference type="InterPro" id="IPR050297">
    <property type="entry name" value="LipidA_mod_glycosyltrf_83"/>
</dbReference>
<evidence type="ECO:0000313" key="11">
    <source>
        <dbReference type="Proteomes" id="UP000325002"/>
    </source>
</evidence>
<feature type="domain" description="Glycosyltransferase RgtA/B/C/D-like" evidence="9">
    <location>
        <begin position="75"/>
        <end position="234"/>
    </location>
</feature>
<evidence type="ECO:0000256" key="1">
    <source>
        <dbReference type="ARBA" id="ARBA00004651"/>
    </source>
</evidence>
<dbReference type="EMBL" id="SAYD01000005">
    <property type="protein sequence ID" value="TXJ41166.1"/>
    <property type="molecule type" value="Genomic_DNA"/>
</dbReference>
<feature type="transmembrane region" description="Helical" evidence="8">
    <location>
        <begin position="299"/>
        <end position="317"/>
    </location>
</feature>
<reference evidence="10 11" key="1">
    <citation type="journal article" date="1992" name="Lakartidningen">
        <title>[Penicillin V and not amoxicillin is the first choice preparation in acute otitis].</title>
        <authorList>
            <person name="Kamme C."/>
            <person name="Lundgren K."/>
            <person name="Prellner K."/>
        </authorList>
    </citation>
    <scope>NUCLEOTIDE SEQUENCE [LARGE SCALE GENOMIC DNA]</scope>
    <source>
        <strain evidence="10 11">PC3997IV</strain>
    </source>
</reference>
<evidence type="ECO:0000256" key="2">
    <source>
        <dbReference type="ARBA" id="ARBA00022475"/>
    </source>
</evidence>
<organism evidence="10 11">
    <name type="scientific">Brachyspira aalborgi</name>
    <dbReference type="NCBI Taxonomy" id="29522"/>
    <lineage>
        <taxon>Bacteria</taxon>
        <taxon>Pseudomonadati</taxon>
        <taxon>Spirochaetota</taxon>
        <taxon>Spirochaetia</taxon>
        <taxon>Brachyspirales</taxon>
        <taxon>Brachyspiraceae</taxon>
        <taxon>Brachyspira</taxon>
    </lineage>
</organism>
<dbReference type="Proteomes" id="UP000325002">
    <property type="component" value="Unassembled WGS sequence"/>
</dbReference>
<evidence type="ECO:0000256" key="8">
    <source>
        <dbReference type="SAM" id="Phobius"/>
    </source>
</evidence>
<keyword evidence="4 10" id="KW-0808">Transferase</keyword>
<feature type="transmembrane region" description="Helical" evidence="8">
    <location>
        <begin position="323"/>
        <end position="341"/>
    </location>
</feature>
<name>A0A5C8FXW2_9SPIR</name>
<keyword evidence="6 8" id="KW-1133">Transmembrane helix</keyword>
<dbReference type="AlphaFoldDB" id="A0A5C8FXW2"/>
<keyword evidence="2" id="KW-1003">Cell membrane</keyword>
<evidence type="ECO:0000256" key="5">
    <source>
        <dbReference type="ARBA" id="ARBA00022692"/>
    </source>
</evidence>
<evidence type="ECO:0000259" key="9">
    <source>
        <dbReference type="Pfam" id="PF13231"/>
    </source>
</evidence>
<feature type="transmembrane region" description="Helical" evidence="8">
    <location>
        <begin position="96"/>
        <end position="114"/>
    </location>
</feature>
<feature type="transmembrane region" description="Helical" evidence="8">
    <location>
        <begin position="217"/>
        <end position="247"/>
    </location>
</feature>
<gene>
    <name evidence="10" type="ORF">EPJ81_01520</name>
</gene>
<comment type="subcellular location">
    <subcellularLocation>
        <location evidence="1">Cell membrane</location>
        <topology evidence="1">Multi-pass membrane protein</topology>
    </subcellularLocation>
</comment>
<keyword evidence="5 8" id="KW-0812">Transmembrane</keyword>
<dbReference type="GO" id="GO:0016763">
    <property type="term" value="F:pentosyltransferase activity"/>
    <property type="evidence" value="ECO:0007669"/>
    <property type="project" value="TreeGrafter"/>
</dbReference>
<dbReference type="InterPro" id="IPR038731">
    <property type="entry name" value="RgtA/B/C-like"/>
</dbReference>
<feature type="transmembrane region" description="Helical" evidence="8">
    <location>
        <begin position="31"/>
        <end position="56"/>
    </location>
</feature>
<dbReference type="PANTHER" id="PTHR33908:SF11">
    <property type="entry name" value="MEMBRANE PROTEIN"/>
    <property type="match status" value="1"/>
</dbReference>
<keyword evidence="7 8" id="KW-0472">Membrane</keyword>
<feature type="transmembrane region" description="Helical" evidence="8">
    <location>
        <begin position="267"/>
        <end position="287"/>
    </location>
</feature>